<dbReference type="InterPro" id="IPR005247">
    <property type="entry name" value="YbhB_YbcL/LppC-like"/>
</dbReference>
<dbReference type="Gene3D" id="3.90.280.10">
    <property type="entry name" value="PEBP-like"/>
    <property type="match status" value="1"/>
</dbReference>
<keyword evidence="2" id="KW-1185">Reference proteome</keyword>
<evidence type="ECO:0000313" key="2">
    <source>
        <dbReference type="Proteomes" id="UP000070186"/>
    </source>
</evidence>
<dbReference type="InterPro" id="IPR036610">
    <property type="entry name" value="PEBP-like_sf"/>
</dbReference>
<dbReference type="CDD" id="cd00865">
    <property type="entry name" value="PEBP_bact_arch"/>
    <property type="match status" value="1"/>
</dbReference>
<evidence type="ECO:0000313" key="1">
    <source>
        <dbReference type="EMBL" id="KXB32704.1"/>
    </source>
</evidence>
<sequence length="154" mass="17200">MGFTLVSEAFKDNGLIPMRYTCDGWDMSPPLLWLHLPEGTKSLALIMDDPDAPHKPWTHWLLYNIPPDIHSLKEGITKRELPGGCQQGKNDWGRSTYGGPCPPEGKHRYCHHLYALDTVLPDLKTPGKAALESAMQGHVIAQTTLTGLYQRARV</sequence>
<gene>
    <name evidence="1" type="ORF">AT959_00435</name>
</gene>
<dbReference type="Pfam" id="PF01161">
    <property type="entry name" value="PBP"/>
    <property type="match status" value="1"/>
</dbReference>
<evidence type="ECO:0008006" key="3">
    <source>
        <dbReference type="Google" id="ProtNLM"/>
    </source>
</evidence>
<organism evidence="1 2">
    <name type="scientific">Dechloromonas denitrificans</name>
    <dbReference type="NCBI Taxonomy" id="281362"/>
    <lineage>
        <taxon>Bacteria</taxon>
        <taxon>Pseudomonadati</taxon>
        <taxon>Pseudomonadota</taxon>
        <taxon>Betaproteobacteria</taxon>
        <taxon>Rhodocyclales</taxon>
        <taxon>Azonexaceae</taxon>
        <taxon>Dechloromonas</taxon>
    </lineage>
</organism>
<protein>
    <recommendedName>
        <fullName evidence="3">Phosphatidylethanolamine-binding protein</fullName>
    </recommendedName>
</protein>
<comment type="caution">
    <text evidence="1">The sequence shown here is derived from an EMBL/GenBank/DDBJ whole genome shotgun (WGS) entry which is preliminary data.</text>
</comment>
<dbReference type="Proteomes" id="UP000070186">
    <property type="component" value="Unassembled WGS sequence"/>
</dbReference>
<dbReference type="NCBIfam" id="TIGR00481">
    <property type="entry name" value="YbhB/YbcL family Raf kinase inhibitor-like protein"/>
    <property type="match status" value="1"/>
</dbReference>
<accession>A0A133XP42</accession>
<dbReference type="InterPro" id="IPR008914">
    <property type="entry name" value="PEBP"/>
</dbReference>
<dbReference type="AlphaFoldDB" id="A0A133XP42"/>
<reference evidence="1 2" key="1">
    <citation type="submission" date="2015-12" db="EMBL/GenBank/DDBJ databases">
        <title>Nitrous oxide reduction kinetics distinguish bacteria harboring typical versus atypical NosZ.</title>
        <authorList>
            <person name="Yoon S."/>
            <person name="Nissen S."/>
            <person name="Park D."/>
            <person name="Sanford R.A."/>
            <person name="Loeffler F.E."/>
        </authorList>
    </citation>
    <scope>NUCLEOTIDE SEQUENCE [LARGE SCALE GENOMIC DNA]</scope>
    <source>
        <strain evidence="1 2">ATCC BAA-841</strain>
    </source>
</reference>
<dbReference type="SUPFAM" id="SSF49777">
    <property type="entry name" value="PEBP-like"/>
    <property type="match status" value="1"/>
</dbReference>
<dbReference type="STRING" id="281362.AT959_00435"/>
<dbReference type="PANTHER" id="PTHR30289:SF1">
    <property type="entry name" value="PEBP (PHOSPHATIDYLETHANOLAMINE-BINDING PROTEIN) FAMILY PROTEIN"/>
    <property type="match status" value="1"/>
</dbReference>
<name>A0A133XP42_9RHOO</name>
<dbReference type="PANTHER" id="PTHR30289">
    <property type="entry name" value="UNCHARACTERIZED PROTEIN YBCL-RELATED"/>
    <property type="match status" value="1"/>
</dbReference>
<proteinExistence type="predicted"/>
<dbReference type="RefSeq" id="WP_066879272.1">
    <property type="nucleotide sequence ID" value="NZ_LODL01000002.1"/>
</dbReference>
<dbReference type="EMBL" id="LODL01000002">
    <property type="protein sequence ID" value="KXB32704.1"/>
    <property type="molecule type" value="Genomic_DNA"/>
</dbReference>